<keyword evidence="4" id="KW-0256">Endoplasmic reticulum</keyword>
<evidence type="ECO:0000256" key="1">
    <source>
        <dbReference type="ARBA" id="ARBA00004406"/>
    </source>
</evidence>
<evidence type="ECO:0000256" key="10">
    <source>
        <dbReference type="SAM" id="Phobius"/>
    </source>
</evidence>
<dbReference type="SUPFAM" id="SSF69593">
    <property type="entry name" value="Glycerol-3-phosphate (1)-acyltransferase"/>
    <property type="match status" value="1"/>
</dbReference>
<keyword evidence="3" id="KW-0551">Lipid droplet</keyword>
<dbReference type="GO" id="GO:0043130">
    <property type="term" value="F:ubiquitin binding"/>
    <property type="evidence" value="ECO:0007669"/>
    <property type="project" value="InterPro"/>
</dbReference>
<evidence type="ECO:0000256" key="3">
    <source>
        <dbReference type="ARBA" id="ARBA00022677"/>
    </source>
</evidence>
<keyword evidence="5 10" id="KW-0472">Membrane</keyword>
<dbReference type="PROSITE" id="PS51140">
    <property type="entry name" value="CUE"/>
    <property type="match status" value="1"/>
</dbReference>
<accession>A0A5N5T7E5</accession>
<dbReference type="CDD" id="cd14420">
    <property type="entry name" value="CUE_AUP1"/>
    <property type="match status" value="1"/>
</dbReference>
<keyword evidence="10" id="KW-0812">Transmembrane</keyword>
<evidence type="ECO:0000256" key="5">
    <source>
        <dbReference type="ARBA" id="ARBA00023136"/>
    </source>
</evidence>
<evidence type="ECO:0000313" key="12">
    <source>
        <dbReference type="EMBL" id="KAB7502541.1"/>
    </source>
</evidence>
<dbReference type="GO" id="GO:0005789">
    <property type="term" value="C:endoplasmic reticulum membrane"/>
    <property type="evidence" value="ECO:0007669"/>
    <property type="project" value="UniProtKB-SubCell"/>
</dbReference>
<dbReference type="GO" id="GO:0036503">
    <property type="term" value="P:ERAD pathway"/>
    <property type="evidence" value="ECO:0007669"/>
    <property type="project" value="InterPro"/>
</dbReference>
<dbReference type="GO" id="GO:0005811">
    <property type="term" value="C:lipid droplet"/>
    <property type="evidence" value="ECO:0007669"/>
    <property type="project" value="UniProtKB-SubCell"/>
</dbReference>
<keyword evidence="10" id="KW-1133">Transmembrane helix</keyword>
<evidence type="ECO:0000256" key="7">
    <source>
        <dbReference type="ARBA" id="ARBA00035685"/>
    </source>
</evidence>
<sequence length="374" mass="41385">MAVELEKIFTRSRFQGGPSVLFLALYTPIGLALLTIRIFISLQICVASLILPSGSALKKFVLRVLYSVMGIVIQEKDSHKKDSKCRVLVSNHISPFDHLAVSLVHPCVSINVVNLPSPLSTVLQYYNFDLTQGRQALRTNIQNYLNKPDSMPLLLYPEGGTTNGEVALMKYIGKFTKDDAESVEEFALRVQKATALSLNLQTSNHTVNDKREYIKRVAREEAMASNPFMSPDINAMALQVREVLPHLPIEAIKRDLVQTRNVDMTITNFLEGNAGSTVHSQNLEDSFSPEIDHRPTSSGDISPQSINSSSPFVGSGASGDISLEDLNMAAKTFGTSATERIRSFEERKDKLIAMARQRYLQKHGLTSVDSTKPC</sequence>
<feature type="transmembrane region" description="Helical" evidence="10">
    <location>
        <begin position="20"/>
        <end position="40"/>
    </location>
</feature>
<feature type="domain" description="CUE" evidence="11">
    <location>
        <begin position="232"/>
        <end position="274"/>
    </location>
</feature>
<dbReference type="OrthoDB" id="1854593at2759"/>
<dbReference type="SMART" id="SM00546">
    <property type="entry name" value="CUE"/>
    <property type="match status" value="1"/>
</dbReference>
<feature type="region of interest" description="Disordered" evidence="9">
    <location>
        <begin position="286"/>
        <end position="314"/>
    </location>
</feature>
<dbReference type="PANTHER" id="PTHR15486:SF96">
    <property type="entry name" value="LIPID DROPLET-REGULATING VLDL ASSEMBLY FACTOR AUP1"/>
    <property type="match status" value="1"/>
</dbReference>
<protein>
    <recommendedName>
        <fullName evidence="7">Lipid droplet-regulating VLDL assembly factor AUP1</fullName>
    </recommendedName>
    <alternativeName>
        <fullName evidence="8">Ancient ubiquitous protein 1</fullName>
    </alternativeName>
</protein>
<dbReference type="Gene3D" id="1.10.8.10">
    <property type="entry name" value="DNA helicase RuvA subunit, C-terminal domain"/>
    <property type="match status" value="1"/>
</dbReference>
<comment type="caution">
    <text evidence="12">The sequence shown here is derived from an EMBL/GenBank/DDBJ whole genome shotgun (WGS) entry which is preliminary data.</text>
</comment>
<dbReference type="Pfam" id="PF02845">
    <property type="entry name" value="CUE"/>
    <property type="match status" value="1"/>
</dbReference>
<evidence type="ECO:0000256" key="9">
    <source>
        <dbReference type="SAM" id="MobiDB-lite"/>
    </source>
</evidence>
<proteinExistence type="inferred from homology"/>
<gene>
    <name evidence="12" type="primary">aup1</name>
    <name evidence="12" type="ORF">Anas_07707</name>
</gene>
<reference evidence="12 13" key="1">
    <citation type="journal article" date="2019" name="PLoS Biol.">
        <title>Sex chromosomes control vertical transmission of feminizing Wolbachia symbionts in an isopod.</title>
        <authorList>
            <person name="Becking T."/>
            <person name="Chebbi M.A."/>
            <person name="Giraud I."/>
            <person name="Moumen B."/>
            <person name="Laverre T."/>
            <person name="Caubet Y."/>
            <person name="Peccoud J."/>
            <person name="Gilbert C."/>
            <person name="Cordaux R."/>
        </authorList>
    </citation>
    <scope>NUCLEOTIDE SEQUENCE [LARGE SCALE GENOMIC DNA]</scope>
    <source>
        <strain evidence="12">ANa2</strain>
        <tissue evidence="12">Whole body excluding digestive tract and cuticle</tissue>
    </source>
</reference>
<comment type="similarity">
    <text evidence="6">Belongs to the AUP1 family.</text>
</comment>
<evidence type="ECO:0000256" key="8">
    <source>
        <dbReference type="ARBA" id="ARBA00035713"/>
    </source>
</evidence>
<comment type="subcellular location">
    <subcellularLocation>
        <location evidence="1">Endoplasmic reticulum membrane</location>
        <topology evidence="1">Peripheral membrane protein</topology>
    </subcellularLocation>
    <subcellularLocation>
        <location evidence="2">Lipid droplet</location>
    </subcellularLocation>
</comment>
<dbReference type="InterPro" id="IPR003892">
    <property type="entry name" value="CUE"/>
</dbReference>
<dbReference type="EMBL" id="SEYY01007275">
    <property type="protein sequence ID" value="KAB7502541.1"/>
    <property type="molecule type" value="Genomic_DNA"/>
</dbReference>
<dbReference type="Proteomes" id="UP000326759">
    <property type="component" value="Unassembled WGS sequence"/>
</dbReference>
<evidence type="ECO:0000256" key="2">
    <source>
        <dbReference type="ARBA" id="ARBA00004502"/>
    </source>
</evidence>
<organism evidence="12 13">
    <name type="scientific">Armadillidium nasatum</name>
    <dbReference type="NCBI Taxonomy" id="96803"/>
    <lineage>
        <taxon>Eukaryota</taxon>
        <taxon>Metazoa</taxon>
        <taxon>Ecdysozoa</taxon>
        <taxon>Arthropoda</taxon>
        <taxon>Crustacea</taxon>
        <taxon>Multicrustacea</taxon>
        <taxon>Malacostraca</taxon>
        <taxon>Eumalacostraca</taxon>
        <taxon>Peracarida</taxon>
        <taxon>Isopoda</taxon>
        <taxon>Oniscidea</taxon>
        <taxon>Crinocheta</taxon>
        <taxon>Armadillidiidae</taxon>
        <taxon>Armadillidium</taxon>
    </lineage>
</organism>
<name>A0A5N5T7E5_9CRUS</name>
<evidence type="ECO:0000256" key="6">
    <source>
        <dbReference type="ARBA" id="ARBA00035634"/>
    </source>
</evidence>
<dbReference type="PANTHER" id="PTHR15486">
    <property type="entry name" value="ANCIENT UBIQUITOUS PROTEIN"/>
    <property type="match status" value="1"/>
</dbReference>
<evidence type="ECO:0000256" key="4">
    <source>
        <dbReference type="ARBA" id="ARBA00022824"/>
    </source>
</evidence>
<dbReference type="InterPro" id="IPR048056">
    <property type="entry name" value="AUP1_CUE"/>
</dbReference>
<feature type="compositionally biased region" description="Polar residues" evidence="9">
    <location>
        <begin position="296"/>
        <end position="312"/>
    </location>
</feature>
<evidence type="ECO:0000313" key="13">
    <source>
        <dbReference type="Proteomes" id="UP000326759"/>
    </source>
</evidence>
<dbReference type="AlphaFoldDB" id="A0A5N5T7E5"/>
<keyword evidence="13" id="KW-1185">Reference proteome</keyword>
<evidence type="ECO:0000259" key="11">
    <source>
        <dbReference type="PROSITE" id="PS51140"/>
    </source>
</evidence>